<dbReference type="EMBL" id="JACVVK020000126">
    <property type="protein sequence ID" value="KAK7490478.1"/>
    <property type="molecule type" value="Genomic_DNA"/>
</dbReference>
<proteinExistence type="predicted"/>
<sequence>MGPEVTVPQSHNSNLWTSPTCGERVSIVTFHTIPLFHWRPNPDSSTRSGGSELSHPRPKHSHGS</sequence>
<accession>A0ABD0KTC6</accession>
<comment type="caution">
    <text evidence="2">The sequence shown here is derived from an EMBL/GenBank/DDBJ whole genome shotgun (WGS) entry which is preliminary data.</text>
</comment>
<gene>
    <name evidence="2" type="ORF">BaRGS_00018264</name>
</gene>
<protein>
    <recommendedName>
        <fullName evidence="4">Ycf15</fullName>
    </recommendedName>
</protein>
<feature type="region of interest" description="Disordered" evidence="1">
    <location>
        <begin position="36"/>
        <end position="64"/>
    </location>
</feature>
<dbReference type="AlphaFoldDB" id="A0ABD0KTC6"/>
<feature type="compositionally biased region" description="Polar residues" evidence="1">
    <location>
        <begin position="42"/>
        <end position="51"/>
    </location>
</feature>
<evidence type="ECO:0000313" key="3">
    <source>
        <dbReference type="Proteomes" id="UP001519460"/>
    </source>
</evidence>
<dbReference type="Proteomes" id="UP001519460">
    <property type="component" value="Unassembled WGS sequence"/>
</dbReference>
<feature type="non-terminal residue" evidence="2">
    <location>
        <position position="64"/>
    </location>
</feature>
<evidence type="ECO:0000313" key="2">
    <source>
        <dbReference type="EMBL" id="KAK7490478.1"/>
    </source>
</evidence>
<reference evidence="2 3" key="1">
    <citation type="journal article" date="2023" name="Sci. Data">
        <title>Genome assembly of the Korean intertidal mud-creeper Batillaria attramentaria.</title>
        <authorList>
            <person name="Patra A.K."/>
            <person name="Ho P.T."/>
            <person name="Jun S."/>
            <person name="Lee S.J."/>
            <person name="Kim Y."/>
            <person name="Won Y.J."/>
        </authorList>
    </citation>
    <scope>NUCLEOTIDE SEQUENCE [LARGE SCALE GENOMIC DNA]</scope>
    <source>
        <strain evidence="2">Wonlab-2016</strain>
    </source>
</reference>
<organism evidence="2 3">
    <name type="scientific">Batillaria attramentaria</name>
    <dbReference type="NCBI Taxonomy" id="370345"/>
    <lineage>
        <taxon>Eukaryota</taxon>
        <taxon>Metazoa</taxon>
        <taxon>Spiralia</taxon>
        <taxon>Lophotrochozoa</taxon>
        <taxon>Mollusca</taxon>
        <taxon>Gastropoda</taxon>
        <taxon>Caenogastropoda</taxon>
        <taxon>Sorbeoconcha</taxon>
        <taxon>Cerithioidea</taxon>
        <taxon>Batillariidae</taxon>
        <taxon>Batillaria</taxon>
    </lineage>
</organism>
<keyword evidence="3" id="KW-1185">Reference proteome</keyword>
<name>A0ABD0KTC6_9CAEN</name>
<evidence type="ECO:0000256" key="1">
    <source>
        <dbReference type="SAM" id="MobiDB-lite"/>
    </source>
</evidence>
<evidence type="ECO:0008006" key="4">
    <source>
        <dbReference type="Google" id="ProtNLM"/>
    </source>
</evidence>